<dbReference type="EMBL" id="VLLG01000003">
    <property type="protein sequence ID" value="TWI88334.1"/>
    <property type="molecule type" value="Genomic_DNA"/>
</dbReference>
<evidence type="ECO:0008006" key="3">
    <source>
        <dbReference type="Google" id="ProtNLM"/>
    </source>
</evidence>
<organism evidence="1 2">
    <name type="scientific">Chitinophaga japonensis</name>
    <name type="common">Flexibacter japonensis</name>
    <dbReference type="NCBI Taxonomy" id="104662"/>
    <lineage>
        <taxon>Bacteria</taxon>
        <taxon>Pseudomonadati</taxon>
        <taxon>Bacteroidota</taxon>
        <taxon>Chitinophagia</taxon>
        <taxon>Chitinophagales</taxon>
        <taxon>Chitinophagaceae</taxon>
        <taxon>Chitinophaga</taxon>
    </lineage>
</organism>
<evidence type="ECO:0000313" key="1">
    <source>
        <dbReference type="EMBL" id="TWI88334.1"/>
    </source>
</evidence>
<reference evidence="1 2" key="1">
    <citation type="journal article" date="2013" name="Stand. Genomic Sci.">
        <title>Genomic Encyclopedia of Type Strains, Phase I: The one thousand microbial genomes (KMG-I) project.</title>
        <authorList>
            <person name="Kyrpides N.C."/>
            <person name="Woyke T."/>
            <person name="Eisen J.A."/>
            <person name="Garrity G."/>
            <person name="Lilburn T.G."/>
            <person name="Beck B.J."/>
            <person name="Whitman W.B."/>
            <person name="Hugenholtz P."/>
            <person name="Klenk H.P."/>
        </authorList>
    </citation>
    <scope>NUCLEOTIDE SEQUENCE [LARGE SCALE GENOMIC DNA]</scope>
    <source>
        <strain evidence="1 2">DSM 13484</strain>
    </source>
</reference>
<accession>A0A562T510</accession>
<dbReference type="Proteomes" id="UP000316778">
    <property type="component" value="Unassembled WGS sequence"/>
</dbReference>
<dbReference type="AlphaFoldDB" id="A0A562T510"/>
<evidence type="ECO:0000313" key="2">
    <source>
        <dbReference type="Proteomes" id="UP000316778"/>
    </source>
</evidence>
<name>A0A562T510_CHIJA</name>
<dbReference type="Gene3D" id="2.40.160.60">
    <property type="entry name" value="Outer membrane protein transport protein (OMPP1/FadL/TodX)"/>
    <property type="match status" value="1"/>
</dbReference>
<proteinExistence type="predicted"/>
<comment type="caution">
    <text evidence="1">The sequence shown here is derived from an EMBL/GenBank/DDBJ whole genome shotgun (WGS) entry which is preliminary data.</text>
</comment>
<sequence>MLLLLCVQAKAQSNKGVNSLYSAFAIGDLEERDYSRNFGLGSAGIARPSLFYLNELNPASYSAIPQQNFMFDVALQGRSVTYTGDGLNQNALDGNLKRLAVGFKANKRWGIAAGLTPYSSVDYKFLNQRYIEGSGVPISSTTEGTGGINRVYLSNGVRLTDNFSAGVSSAFLFGPVNTTENLGGDTVSTVDKRYAYNLNFTTGIQYQGKIKDWQVGLGATYRFKTDMRFQHNIEVINSSEQVLYSEELDKLKYTLPEQYGIGLSLGKGNITLVADYKKQLWSGLNPGENNYRLVDAERYAGGLEYAFRKHYYNGVAEHLVLQAGFAYNKSYLSLQGNQIKDISGTAGVSIPNRNGALRYYLGVEVGQRGTLANDLIRENYVNFVLHFSFKDIWFIRRIYE</sequence>
<protein>
    <recommendedName>
        <fullName evidence="3">Long-subunit fatty acid transport protein</fullName>
    </recommendedName>
</protein>
<gene>
    <name evidence="1" type="ORF">LX66_2419</name>
</gene>
<keyword evidence="2" id="KW-1185">Reference proteome</keyword>
<dbReference type="SUPFAM" id="SSF56935">
    <property type="entry name" value="Porins"/>
    <property type="match status" value="1"/>
</dbReference>